<keyword evidence="3" id="KW-0812">Transmembrane</keyword>
<dbReference type="Gene3D" id="2.60.120.310">
    <property type="entry name" value="Copper type II, ascorbate-dependent monooxygenase, N-terminal domain"/>
    <property type="match status" value="1"/>
</dbReference>
<name>A0A250XBV5_9CHLO</name>
<protein>
    <recommendedName>
        <fullName evidence="8">DOMON domain-containing protein</fullName>
    </recommendedName>
</protein>
<evidence type="ECO:0008006" key="8">
    <source>
        <dbReference type="Google" id="ProtNLM"/>
    </source>
</evidence>
<evidence type="ECO:0000256" key="2">
    <source>
        <dbReference type="ARBA" id="ARBA00023180"/>
    </source>
</evidence>
<keyword evidence="3" id="KW-0472">Membrane</keyword>
<keyword evidence="7" id="KW-1185">Reference proteome</keyword>
<dbReference type="InterPro" id="IPR036939">
    <property type="entry name" value="Cu2_ascorb_mOase_N_sf"/>
</dbReference>
<evidence type="ECO:0000313" key="6">
    <source>
        <dbReference type="EMBL" id="GAX80250.1"/>
    </source>
</evidence>
<evidence type="ECO:0000256" key="3">
    <source>
        <dbReference type="SAM" id="Phobius"/>
    </source>
</evidence>
<dbReference type="InterPro" id="IPR024548">
    <property type="entry name" value="Cu2_monoox_C"/>
</dbReference>
<dbReference type="AlphaFoldDB" id="A0A250XBV5"/>
<evidence type="ECO:0000259" key="4">
    <source>
        <dbReference type="Pfam" id="PF01082"/>
    </source>
</evidence>
<keyword evidence="2" id="KW-0325">Glycoprotein</keyword>
<dbReference type="Proteomes" id="UP000232323">
    <property type="component" value="Unassembled WGS sequence"/>
</dbReference>
<organism evidence="6 7">
    <name type="scientific">Chlamydomonas eustigma</name>
    <dbReference type="NCBI Taxonomy" id="1157962"/>
    <lineage>
        <taxon>Eukaryota</taxon>
        <taxon>Viridiplantae</taxon>
        <taxon>Chlorophyta</taxon>
        <taxon>core chlorophytes</taxon>
        <taxon>Chlorophyceae</taxon>
        <taxon>CS clade</taxon>
        <taxon>Chlamydomonadales</taxon>
        <taxon>Chlamydomonadaceae</taxon>
        <taxon>Chlamydomonas</taxon>
    </lineage>
</organism>
<dbReference type="Pfam" id="PF01082">
    <property type="entry name" value="Cu2_monooxygen"/>
    <property type="match status" value="1"/>
</dbReference>
<dbReference type="GO" id="GO:0004500">
    <property type="term" value="F:dopamine beta-monooxygenase activity"/>
    <property type="evidence" value="ECO:0007669"/>
    <property type="project" value="InterPro"/>
</dbReference>
<sequence length="610" mass="66790">MPSLGRLPPHWLSDDAQPWLVNPWHIEDYWSANSSAGLVLDNQQDVTLLTDGVTATQTYTLVQFTRNLDTCERTQDIKIFNDTDQQIVYTYSSVYSSSVWLQNPSTAVVGNTWNGWGTASVRFNPTNFTPANTSNASSYYLALISQDPPDLQGMFFKTNNFNVKAPGDSYRCVNYNIATLLPDQSLTATPFHVIRYGGNASNALFSHAVLYACSMLHAASALGGYNCAQGQPPYYCSNYYAIWTSSTGNVSLPAAAGLPMGNTSYQAFTLMVHYSNPNNMTAVDNSGIMMYYTSALRESNAAVLKLGTATAISNTTASGTQLSLRSTCPAACTQSMLGLSNTPTVVFSAYFHMPPTGISMQTRHVSNGTEIQPVQQRLYWNASYQYAATALPQSRVLLPGDSLVTECNLTYAANSGYFTINDYCLGLVMYFPATNFTDCSTYSSMSPGSPATVQACGPASLYNNFSSMTNYTALQQVGLEQLWRFMAVSIACRLRKTGNLYPPVSTWSLPNYVEPCEQYIGPPVMYYTKSAAATIVGVSAAVLVKVTIALLFLMYYLWSRYGREEDPERQQLMQEIHMRLANGDESAVFASEQNPAVMDQPGTGFIAVPS</sequence>
<reference evidence="6 7" key="1">
    <citation type="submission" date="2017-08" db="EMBL/GenBank/DDBJ databases">
        <title>Acidophilic green algal genome provides insights into adaptation to an acidic environment.</title>
        <authorList>
            <person name="Hirooka S."/>
            <person name="Hirose Y."/>
            <person name="Kanesaki Y."/>
            <person name="Higuchi S."/>
            <person name="Fujiwara T."/>
            <person name="Onuma R."/>
            <person name="Era A."/>
            <person name="Ohbayashi R."/>
            <person name="Uzuka A."/>
            <person name="Nozaki H."/>
            <person name="Yoshikawa H."/>
            <person name="Miyagishima S.Y."/>
        </authorList>
    </citation>
    <scope>NUCLEOTIDE SEQUENCE [LARGE SCALE GENOMIC DNA]</scope>
    <source>
        <strain evidence="6 7">NIES-2499</strain>
    </source>
</reference>
<feature type="transmembrane region" description="Helical" evidence="3">
    <location>
        <begin position="532"/>
        <end position="558"/>
    </location>
</feature>
<dbReference type="SUPFAM" id="SSF49742">
    <property type="entry name" value="PHM/PNGase F"/>
    <property type="match status" value="2"/>
</dbReference>
<proteinExistence type="predicted"/>
<dbReference type="OrthoDB" id="2013249at2759"/>
<dbReference type="GO" id="GO:0005507">
    <property type="term" value="F:copper ion binding"/>
    <property type="evidence" value="ECO:0007669"/>
    <property type="project" value="InterPro"/>
</dbReference>
<dbReference type="InterPro" id="IPR000945">
    <property type="entry name" value="DBH-like"/>
</dbReference>
<dbReference type="InterPro" id="IPR008977">
    <property type="entry name" value="PHM/PNGase_F_dom_sf"/>
</dbReference>
<comment type="caution">
    <text evidence="6">The sequence shown here is derived from an EMBL/GenBank/DDBJ whole genome shotgun (WGS) entry which is preliminary data.</text>
</comment>
<feature type="domain" description="Copper type II ascorbate-dependent monooxygenase N-terminal" evidence="4">
    <location>
        <begin position="157"/>
        <end position="279"/>
    </location>
</feature>
<dbReference type="InterPro" id="IPR014784">
    <property type="entry name" value="Cu2_ascorb_mOase-like_C"/>
</dbReference>
<gene>
    <name evidence="6" type="ORF">CEUSTIGMA_g7688.t1</name>
</gene>
<evidence type="ECO:0000259" key="5">
    <source>
        <dbReference type="Pfam" id="PF03712"/>
    </source>
</evidence>
<evidence type="ECO:0000256" key="1">
    <source>
        <dbReference type="ARBA" id="ARBA00023157"/>
    </source>
</evidence>
<dbReference type="InterPro" id="IPR000323">
    <property type="entry name" value="Cu2_ascorb_mOase_N"/>
</dbReference>
<evidence type="ECO:0000313" key="7">
    <source>
        <dbReference type="Proteomes" id="UP000232323"/>
    </source>
</evidence>
<dbReference type="STRING" id="1157962.A0A250XBV5"/>
<keyword evidence="3" id="KW-1133">Transmembrane helix</keyword>
<keyword evidence="1" id="KW-1015">Disulfide bond</keyword>
<dbReference type="EMBL" id="BEGY01000050">
    <property type="protein sequence ID" value="GAX80250.1"/>
    <property type="molecule type" value="Genomic_DNA"/>
</dbReference>
<dbReference type="Pfam" id="PF03712">
    <property type="entry name" value="Cu2_monoox_C"/>
    <property type="match status" value="1"/>
</dbReference>
<dbReference type="PANTHER" id="PTHR10157:SF23">
    <property type="entry name" value="MOXD1 HOMOLOG 1"/>
    <property type="match status" value="1"/>
</dbReference>
<accession>A0A250XBV5</accession>
<feature type="domain" description="Copper type II ascorbate-dependent monooxygenase C-terminal" evidence="5">
    <location>
        <begin position="300"/>
        <end position="443"/>
    </location>
</feature>
<dbReference type="Gene3D" id="2.60.120.230">
    <property type="match status" value="1"/>
</dbReference>
<dbReference type="PANTHER" id="PTHR10157">
    <property type="entry name" value="DOPAMINE BETA HYDROXYLASE RELATED"/>
    <property type="match status" value="1"/>
</dbReference>